<keyword evidence="3" id="KW-0175">Coiled coil</keyword>
<evidence type="ECO:0000256" key="4">
    <source>
        <dbReference type="SAM" id="SignalP"/>
    </source>
</evidence>
<keyword evidence="1 4" id="KW-0732">Signal</keyword>
<protein>
    <submittedName>
        <fullName evidence="5">Uncharacterized protein</fullName>
    </submittedName>
</protein>
<evidence type="ECO:0000313" key="6">
    <source>
        <dbReference type="Proteomes" id="UP001152888"/>
    </source>
</evidence>
<reference evidence="5" key="1">
    <citation type="submission" date="2022-03" db="EMBL/GenBank/DDBJ databases">
        <authorList>
            <person name="Sayadi A."/>
        </authorList>
    </citation>
    <scope>NUCLEOTIDE SEQUENCE</scope>
</reference>
<organism evidence="5 6">
    <name type="scientific">Acanthoscelides obtectus</name>
    <name type="common">Bean weevil</name>
    <name type="synonym">Bruchus obtectus</name>
    <dbReference type="NCBI Taxonomy" id="200917"/>
    <lineage>
        <taxon>Eukaryota</taxon>
        <taxon>Metazoa</taxon>
        <taxon>Ecdysozoa</taxon>
        <taxon>Arthropoda</taxon>
        <taxon>Hexapoda</taxon>
        <taxon>Insecta</taxon>
        <taxon>Pterygota</taxon>
        <taxon>Neoptera</taxon>
        <taxon>Endopterygota</taxon>
        <taxon>Coleoptera</taxon>
        <taxon>Polyphaga</taxon>
        <taxon>Cucujiformia</taxon>
        <taxon>Chrysomeloidea</taxon>
        <taxon>Chrysomelidae</taxon>
        <taxon>Bruchinae</taxon>
        <taxon>Bruchini</taxon>
        <taxon>Acanthoscelides</taxon>
    </lineage>
</organism>
<accession>A0A9P0KWL8</accession>
<dbReference type="OrthoDB" id="188713at2759"/>
<proteinExistence type="predicted"/>
<dbReference type="PANTHER" id="PTHR15261">
    <property type="entry name" value="THROMBOSPONDIN-TYPE LAMININ G DOMAIN AND EAR REPEAT-CONTAINING"/>
    <property type="match status" value="1"/>
</dbReference>
<feature type="signal peptide" evidence="4">
    <location>
        <begin position="1"/>
        <end position="22"/>
    </location>
</feature>
<sequence length="1929" mass="219468">MNLILKLLVLSLVIEEVTISAATSGTVLLTESLIESLRADPYLLADPDFSPNSKRYVDKRIENYKNRVKKTRINESSRNRRSVNGNVSNKKDVVELTKYNEIPVENCLDLRLFKQKGSWYAASVEKYGTMLKLYKHEGNKFLIMDVKPVVNATKLSSLQINSSTIIVVAENGEPTRQFVDQSSIYQLRSDILETKQKFNESFSEETTIWKTDHDVFMTFVKNSDRTKINSVYKWMGNHFDVYQNLEATEISKVSAFSFDHSHFLALAGSKRIDSDRIFSEILKYDEELKLYRPFQRIFTYACSDIQHFEVQFGTEEGHYIFAANLYKNDTSGNKSYNTTSVIYKFIEDYFLPFQTVRMNGIKQIEPIMVNGDIVLLVLTLDGVKALHYNGWNFRQKNVVTSPREKPTDIMAIRHYHFQGKNIILVLGRNATSINLYEMSYVFQNEIRTEHDEMLSWCQNSLEKFTVMHDDSVLGKQRRGDIGVHEDSESLKSNSELDDVISQLKKYEWKLDEINENLDALLLHKNHHRVVLNNITANEIVLENKGSVVCPNINFIDGVNISTLIANTINVNEGFEISNMNFDTVRIEEYFHPQKINHNDGILHRNKKILLHSLNINGNALFRNKVILSNSSKATEDKETANKKKRSDKFKTIKANSIRLGGFINDLDVPTLNKYAFRKSGGFGSARTCTFDHLTAENLETLTCSGKRPEDIMLIVGRDYESNRNSILHKDIDVNRLQISRHLNNISVDHDGKLDILMKNRSESQYISGLKTFQNLEIQDVINLQGKIGKQFESFDPLVLVYSDVDVEEDVVVIGNVTVENLIKSKDMTPSGSNVSIARLTRLGLPLNSTEIEMHLSLRQHINVKDIDVDSVNSLSIRSLVVSGTNEPQIITGRKIFKGELEINGQSKVAIINGIDVVELENNVLLKEGNQIIQGRHWVEGISARKSIITNTTLLGEQSFGNVITLNGDQIIPASTTIEGNINTKNAEIEELTVDGRVNNVNISEILNDVALKSHLPLKVLGEKSFKSLHIEHLNVVSLEEVLNKLDNEEVHLANTRKLCSLTADRIHFEKSFNGLEKCHFPIPVDEQIVVESVNELDSLKVLGKTYVTSNQLGDVTLGELVNDTIKMDEARDFTFASFENTRVENGVNLNGEVENLDLDNIWQNGILEPQIIRDKKTIRGRIIANGDTSVTNTVHGRNISEICRFTSNRDDKFLFVKGNVISAMIPSVLDLNGRDLTDMSKSLWFIDEPTTFNQSVNFGDATFKDLVIINGLLNDVDLDLLPTKYMSKTKIQSIPANITFTDDIIFEDDVAAPNLIISGTVNEMDIGDLTKNVLLNRDQLFEDIKYFGNISVSDVKGEFLLNGLSLATDILRFDKENKIVGMKRFKNLKIDNLHSERNVTIQGVNLDRFLKRVLPNEGISKVSGFKHIGDATFLKELGVAGKLNGGKFNKESIMTITTNQNIVGKKVFHPQNPEGIRFKPLKVKGLINDTDIMDLVKNQAIKTGDNVFESEVNFTHVISTKNVNFDKLYKGVNISQLVQNITELASLNYINDYYWNLLNRSEKIGESLKSQAIYLDYYKLILHHYKPIKILASTFNEREAVISYHCEDFKNIGTFLEWDDQTESFIQKEDFTLNLGPPLTYVSSVQYFGSDYIYMENEDADRLPDADYTHNGQLLHFENATQFHSTPLFTRGTSFLNSFVLEETQESCLLFIDYSYATHILCSQIYGQFYPRQNIEDEKVYMASFLNIDHCSYLITIGSPDREASNESRTVVWKMSDQLFNVYQLIYRGDPISVSSVSHNGQHFLAVAYIHFEHTMYFGMVEIFSFDETTQKFMTYQIIQLATPIQVSFSVLPSEELVLYVVTENTGPEAFNVYIYRGLFGFHKKVKQSVVSPILGIDQFSIKNKHFVVAKYKDMLGILEAVFKGHIRR</sequence>
<evidence type="ECO:0000256" key="2">
    <source>
        <dbReference type="ARBA" id="ARBA00022737"/>
    </source>
</evidence>
<evidence type="ECO:0000313" key="5">
    <source>
        <dbReference type="EMBL" id="CAH1984439.1"/>
    </source>
</evidence>
<dbReference type="InterPro" id="IPR009039">
    <property type="entry name" value="EAR"/>
</dbReference>
<evidence type="ECO:0000256" key="1">
    <source>
        <dbReference type="ARBA" id="ARBA00022729"/>
    </source>
</evidence>
<feature type="chain" id="PRO_5040169774" evidence="4">
    <location>
        <begin position="23"/>
        <end position="1929"/>
    </location>
</feature>
<dbReference type="PROSITE" id="PS50912">
    <property type="entry name" value="EAR"/>
    <property type="match status" value="1"/>
</dbReference>
<dbReference type="EMBL" id="CAKOFQ010006958">
    <property type="protein sequence ID" value="CAH1984439.1"/>
    <property type="molecule type" value="Genomic_DNA"/>
</dbReference>
<dbReference type="PANTHER" id="PTHR15261:SF4">
    <property type="entry name" value="THROMBOSPONDIN-TYPE LAMININ G DOMAIN AND EAR REPEAT-CONTAINING PROTEIN"/>
    <property type="match status" value="1"/>
</dbReference>
<keyword evidence="2" id="KW-0677">Repeat</keyword>
<dbReference type="GO" id="GO:0007165">
    <property type="term" value="P:signal transduction"/>
    <property type="evidence" value="ECO:0007669"/>
    <property type="project" value="TreeGrafter"/>
</dbReference>
<keyword evidence="6" id="KW-1185">Reference proteome</keyword>
<dbReference type="Proteomes" id="UP001152888">
    <property type="component" value="Unassembled WGS sequence"/>
</dbReference>
<comment type="caution">
    <text evidence="5">The sequence shown here is derived from an EMBL/GenBank/DDBJ whole genome shotgun (WGS) entry which is preliminary data.</text>
</comment>
<evidence type="ECO:0000256" key="3">
    <source>
        <dbReference type="SAM" id="Coils"/>
    </source>
</evidence>
<gene>
    <name evidence="5" type="ORF">ACAOBT_LOCUS16092</name>
</gene>
<feature type="coiled-coil region" evidence="3">
    <location>
        <begin position="496"/>
        <end position="523"/>
    </location>
</feature>
<name>A0A9P0KWL8_ACAOB</name>